<protein>
    <submittedName>
        <fullName evidence="1">Uncharacterized protein</fullName>
    </submittedName>
</protein>
<feature type="non-terminal residue" evidence="1">
    <location>
        <position position="1"/>
    </location>
</feature>
<name>Q0WQY2_ARATH</name>
<organism evidence="1">
    <name type="scientific">Arabidopsis thaliana</name>
    <name type="common">Mouse-ear cress</name>
    <dbReference type="NCBI Taxonomy" id="3702"/>
    <lineage>
        <taxon>Eukaryota</taxon>
        <taxon>Viridiplantae</taxon>
        <taxon>Streptophyta</taxon>
        <taxon>Embryophyta</taxon>
        <taxon>Tracheophyta</taxon>
        <taxon>Spermatophyta</taxon>
        <taxon>Magnoliopsida</taxon>
        <taxon>eudicotyledons</taxon>
        <taxon>Gunneridae</taxon>
        <taxon>Pentapetalae</taxon>
        <taxon>rosids</taxon>
        <taxon>malvids</taxon>
        <taxon>Brassicales</taxon>
        <taxon>Brassicaceae</taxon>
        <taxon>Camelineae</taxon>
        <taxon>Arabidopsis</taxon>
    </lineage>
</organism>
<evidence type="ECO:0000313" key="1">
    <source>
        <dbReference type="EMBL" id="BAF00467.1"/>
    </source>
</evidence>
<accession>Q0WQY2</accession>
<dbReference type="EMBL" id="AK228546">
    <property type="protein sequence ID" value="BAF00467.1"/>
    <property type="molecule type" value="mRNA"/>
</dbReference>
<reference evidence="1" key="1">
    <citation type="submission" date="2006-07" db="EMBL/GenBank/DDBJ databases">
        <title>Large-scale analysis of RIKEN Arabidopsis full-length (RAFL) cDNAs.</title>
        <authorList>
            <person name="Totoki Y."/>
            <person name="Seki M."/>
            <person name="Ishida J."/>
            <person name="Nakajima M."/>
            <person name="Enju A."/>
            <person name="Morosawa T."/>
            <person name="Kamiya A."/>
            <person name="Narusaka M."/>
            <person name="Shin-i T."/>
            <person name="Nakagawa M."/>
            <person name="Sakamoto N."/>
            <person name="Oishi K."/>
            <person name="Kohara Y."/>
            <person name="Kobayashi M."/>
            <person name="Toyoda A."/>
            <person name="Sakaki Y."/>
            <person name="Sakurai T."/>
            <person name="Iida K."/>
            <person name="Akiyama K."/>
            <person name="Satou M."/>
            <person name="Toyoda T."/>
            <person name="Konagaya A."/>
            <person name="Carninci P."/>
            <person name="Kawai J."/>
            <person name="Hayashizaki Y."/>
            <person name="Shinozaki K."/>
        </authorList>
    </citation>
    <scope>NUCLEOTIDE SEQUENCE</scope>
</reference>
<proteinExistence type="evidence at transcript level"/>
<sequence length="36" mass="4193">GTIVPTENPLFSLLNSDRRSTFFLFFLFQLKIFIVA</sequence>
<dbReference type="AlphaFoldDB" id="Q0WQY2"/>